<dbReference type="GO" id="GO:0005758">
    <property type="term" value="C:mitochondrial intermembrane space"/>
    <property type="evidence" value="ECO:0007669"/>
    <property type="project" value="UniProtKB-SubCell"/>
</dbReference>
<keyword evidence="4" id="KW-0812">Transmembrane</keyword>
<evidence type="ECO:0000256" key="5">
    <source>
        <dbReference type="ARBA" id="ARBA00022723"/>
    </source>
</evidence>
<evidence type="ECO:0000256" key="14">
    <source>
        <dbReference type="ARBA" id="ARBA00023136"/>
    </source>
</evidence>
<evidence type="ECO:0000256" key="8">
    <source>
        <dbReference type="ARBA" id="ARBA00022801"/>
    </source>
</evidence>
<comment type="subcellular location">
    <subcellularLocation>
        <location evidence="1">Mitochondrion inner membrane</location>
    </subcellularLocation>
    <subcellularLocation>
        <location evidence="2">Mitochondrion intermembrane space</location>
    </subcellularLocation>
</comment>
<proteinExistence type="inferred from homology"/>
<dbReference type="Proteomes" id="UP001217417">
    <property type="component" value="Unassembled WGS sequence"/>
</dbReference>
<dbReference type="GO" id="GO:0008017">
    <property type="term" value="F:microtubule binding"/>
    <property type="evidence" value="ECO:0007669"/>
    <property type="project" value="TreeGrafter"/>
</dbReference>
<dbReference type="GeneID" id="80882326"/>
<dbReference type="GO" id="GO:0046872">
    <property type="term" value="F:metal ion binding"/>
    <property type="evidence" value="ECO:0007669"/>
    <property type="project" value="UniProtKB-KW"/>
</dbReference>
<comment type="catalytic activity">
    <reaction evidence="16">
        <text>GTP + H2O = GDP + phosphate + H(+)</text>
        <dbReference type="Rhea" id="RHEA:19669"/>
        <dbReference type="ChEBI" id="CHEBI:15377"/>
        <dbReference type="ChEBI" id="CHEBI:15378"/>
        <dbReference type="ChEBI" id="CHEBI:37565"/>
        <dbReference type="ChEBI" id="CHEBI:43474"/>
        <dbReference type="ChEBI" id="CHEBI:58189"/>
        <dbReference type="EC" id="3.6.5.5"/>
    </reaction>
</comment>
<evidence type="ECO:0000256" key="16">
    <source>
        <dbReference type="ARBA" id="ARBA00048040"/>
    </source>
</evidence>
<evidence type="ECO:0000259" key="19">
    <source>
        <dbReference type="PROSITE" id="PS51388"/>
    </source>
</evidence>
<dbReference type="InterPro" id="IPR030381">
    <property type="entry name" value="G_DYNAMIN_dom"/>
</dbReference>
<dbReference type="Gene3D" id="3.40.50.300">
    <property type="entry name" value="P-loop containing nucleotide triphosphate hydrolases"/>
    <property type="match status" value="1"/>
</dbReference>
<evidence type="ECO:0000256" key="2">
    <source>
        <dbReference type="ARBA" id="ARBA00004569"/>
    </source>
</evidence>
<keyword evidence="12" id="KW-0496">Mitochondrion</keyword>
<evidence type="ECO:0000256" key="15">
    <source>
        <dbReference type="ARBA" id="ARBA00023157"/>
    </source>
</evidence>
<dbReference type="SUPFAM" id="SSF52540">
    <property type="entry name" value="P-loop containing nucleoside triphosphate hydrolases"/>
    <property type="match status" value="1"/>
</dbReference>
<feature type="region of interest" description="Disordered" evidence="18">
    <location>
        <begin position="118"/>
        <end position="165"/>
    </location>
</feature>
<dbReference type="GO" id="GO:0003924">
    <property type="term" value="F:GTPase activity"/>
    <property type="evidence" value="ECO:0007669"/>
    <property type="project" value="InterPro"/>
</dbReference>
<dbReference type="GO" id="GO:0005743">
    <property type="term" value="C:mitochondrial inner membrane"/>
    <property type="evidence" value="ECO:0007669"/>
    <property type="project" value="UniProtKB-SubCell"/>
</dbReference>
<evidence type="ECO:0000259" key="20">
    <source>
        <dbReference type="PROSITE" id="PS51718"/>
    </source>
</evidence>
<dbReference type="PROSITE" id="PS00410">
    <property type="entry name" value="G_DYNAMIN_1"/>
    <property type="match status" value="1"/>
</dbReference>
<dbReference type="InterPro" id="IPR056495">
    <property type="entry name" value="LIS_MGM1"/>
</dbReference>
<dbReference type="Pfam" id="PF24550">
    <property type="entry name" value="LIS_MGM1"/>
    <property type="match status" value="1"/>
</dbReference>
<dbReference type="GO" id="GO:0031623">
    <property type="term" value="P:receptor internalization"/>
    <property type="evidence" value="ECO:0007669"/>
    <property type="project" value="TreeGrafter"/>
</dbReference>
<evidence type="ECO:0000256" key="9">
    <source>
        <dbReference type="ARBA" id="ARBA00022842"/>
    </source>
</evidence>
<evidence type="ECO:0000256" key="18">
    <source>
        <dbReference type="SAM" id="MobiDB-lite"/>
    </source>
</evidence>
<evidence type="ECO:0000256" key="13">
    <source>
        <dbReference type="ARBA" id="ARBA00023134"/>
    </source>
</evidence>
<evidence type="ECO:0000256" key="1">
    <source>
        <dbReference type="ARBA" id="ARBA00004273"/>
    </source>
</evidence>
<dbReference type="EC" id="3.6.5.5" evidence="3"/>
<evidence type="ECO:0000256" key="17">
    <source>
        <dbReference type="RuleBase" id="RU003932"/>
    </source>
</evidence>
<dbReference type="EMBL" id="JARPMG010000003">
    <property type="protein sequence ID" value="KAJ8102322.1"/>
    <property type="molecule type" value="Genomic_DNA"/>
</dbReference>
<sequence>MYRMMRYAARRRPLLPFYARLRPSMHNIYLYRQIGDAAMTRGISFASGTKFFGKIVRVPAAAGGAVVAGIAYVNYQVQEAANYTQKKIEQATDWVTSTASSVKDGIENLSTPRWLKGLFDSSTSDGQHSSRSEHDEGSSHDTRNKGIVKQSSNNENGDGGGGGEEAALAGAAAAAATAALSDEDAEERVAATNAQMMLLTRKMIEIRNILQEISTSGGGQSLTRVQLPSIVVVGSQSSGKSSVLEAIVGHEFLPKGNNMVTRRPIELTLVNSPDAAAEYGEFPALKLGKITDFAQIQKTLTDLNLAIPDSEAVSDDPIRLNIYSPHVPDLTLIDLPGYIQIAAADQPESLKSKIASLCDKYIAAPNIILAISAADVDLANSTALRAAKRIDPRGERTIGVITKLDLVDPSRAVDLLQNRNYPLQMGYVGVVSKVPTSLTTRASSGLLSRFSGSGDSSDIGSVIAKNEELYFGRHPAFTRALTDTDDRTGQQQVTLGVINLRNKLMRILERTMAKNLQPTCDAIHQELEETAYQFKVEYNDRPITAESYLAQSLDSFKLSFKEFTGKFGREQVRAMLKSELDQRVLDLLAQRYWNRLDEESTSAFSPLDDIAIKAILRPVSELPNALPDDVYWHRQLDACVSNLTKSGVGRTSTTLVSNALSGEMEHLVNSGAFKTHPYVKTIVQDATMEILSSRFYSTADQVENCIKPYKYEVEVEDREWSRSREHAFALLKDELRQCEAAYYKLQRSVGGGKKLSQVEKFVERNRKGVVKMEDANEVYGFSQALIEKGREGLFLTKRADVIRLRMQALKSKQCKSKDNKYYCPEIFLDVVADKLTQTAVLFLNVELLSDFYYHLPRELDARLGHGLGPQQMENFAKENAKVRRHLELQERKQKLELATEKIESVIAMQKTTRLQPA</sequence>
<dbReference type="PRINTS" id="PR00195">
    <property type="entry name" value="DYNAMIN"/>
</dbReference>
<dbReference type="InterPro" id="IPR020850">
    <property type="entry name" value="GED_dom"/>
</dbReference>
<keyword evidence="10" id="KW-0809">Transit peptide</keyword>
<feature type="domain" description="GED" evidence="19">
    <location>
        <begin position="817"/>
        <end position="910"/>
    </location>
</feature>
<dbReference type="Pfam" id="PF00350">
    <property type="entry name" value="Dynamin_N"/>
    <property type="match status" value="1"/>
</dbReference>
<dbReference type="PROSITE" id="PS51388">
    <property type="entry name" value="GED"/>
    <property type="match status" value="1"/>
</dbReference>
<dbReference type="RefSeq" id="XP_056045772.1">
    <property type="nucleotide sequence ID" value="XM_056187160.1"/>
</dbReference>
<organism evidence="21 22">
    <name type="scientific">Lipomyces tetrasporus</name>
    <dbReference type="NCBI Taxonomy" id="54092"/>
    <lineage>
        <taxon>Eukaryota</taxon>
        <taxon>Fungi</taxon>
        <taxon>Dikarya</taxon>
        <taxon>Ascomycota</taxon>
        <taxon>Saccharomycotina</taxon>
        <taxon>Lipomycetes</taxon>
        <taxon>Lipomycetales</taxon>
        <taxon>Lipomycetaceae</taxon>
        <taxon>Lipomyces</taxon>
    </lineage>
</organism>
<dbReference type="GO" id="GO:0005886">
    <property type="term" value="C:plasma membrane"/>
    <property type="evidence" value="ECO:0007669"/>
    <property type="project" value="TreeGrafter"/>
</dbReference>
<evidence type="ECO:0000256" key="4">
    <source>
        <dbReference type="ARBA" id="ARBA00022692"/>
    </source>
</evidence>
<keyword evidence="8" id="KW-0378">Hydrolase</keyword>
<keyword evidence="5" id="KW-0479">Metal-binding</keyword>
<feature type="compositionally biased region" description="Basic and acidic residues" evidence="18">
    <location>
        <begin position="128"/>
        <end position="144"/>
    </location>
</feature>
<dbReference type="InterPro" id="IPR019762">
    <property type="entry name" value="Dynamin_GTPase_CS"/>
</dbReference>
<dbReference type="PANTHER" id="PTHR11566">
    <property type="entry name" value="DYNAMIN"/>
    <property type="match status" value="1"/>
</dbReference>
<feature type="domain" description="Dynamin-type G" evidence="20">
    <location>
        <begin position="224"/>
        <end position="518"/>
    </location>
</feature>
<dbReference type="PROSITE" id="PS51718">
    <property type="entry name" value="G_DYNAMIN_2"/>
    <property type="match status" value="1"/>
</dbReference>
<dbReference type="InterPro" id="IPR045063">
    <property type="entry name" value="Dynamin_N"/>
</dbReference>
<dbReference type="InterPro" id="IPR027417">
    <property type="entry name" value="P-loop_NTPase"/>
</dbReference>
<dbReference type="InterPro" id="IPR022812">
    <property type="entry name" value="Dynamin"/>
</dbReference>
<dbReference type="SMART" id="SM00053">
    <property type="entry name" value="DYNc"/>
    <property type="match status" value="1"/>
</dbReference>
<evidence type="ECO:0000313" key="22">
    <source>
        <dbReference type="Proteomes" id="UP001217417"/>
    </source>
</evidence>
<dbReference type="CDD" id="cd08771">
    <property type="entry name" value="DLP_1"/>
    <property type="match status" value="1"/>
</dbReference>
<keyword evidence="7" id="KW-0999">Mitochondrion inner membrane</keyword>
<evidence type="ECO:0000313" key="21">
    <source>
        <dbReference type="EMBL" id="KAJ8102322.1"/>
    </source>
</evidence>
<dbReference type="InterPro" id="IPR001401">
    <property type="entry name" value="Dynamin_GTPase"/>
</dbReference>
<dbReference type="AlphaFoldDB" id="A0AAD7VTP8"/>
<dbReference type="GO" id="GO:0005525">
    <property type="term" value="F:GTP binding"/>
    <property type="evidence" value="ECO:0007669"/>
    <property type="project" value="UniProtKB-KW"/>
</dbReference>
<protein>
    <recommendedName>
        <fullName evidence="3">dynamin GTPase</fullName>
        <ecNumber evidence="3">3.6.5.5</ecNumber>
    </recommendedName>
</protein>
<keyword evidence="22" id="KW-1185">Reference proteome</keyword>
<keyword evidence="15" id="KW-1015">Disulfide bond</keyword>
<keyword evidence="14" id="KW-0472">Membrane</keyword>
<name>A0AAD7VTP8_9ASCO</name>
<keyword evidence="13 17" id="KW-0342">GTP-binding</keyword>
<dbReference type="FunFam" id="3.40.50.300:FF:000741">
    <property type="entry name" value="Putative mitochondrial dynamin GTPase"/>
    <property type="match status" value="1"/>
</dbReference>
<comment type="caution">
    <text evidence="21">The sequence shown here is derived from an EMBL/GenBank/DDBJ whole genome shotgun (WGS) entry which is preliminary data.</text>
</comment>
<evidence type="ECO:0000256" key="10">
    <source>
        <dbReference type="ARBA" id="ARBA00022946"/>
    </source>
</evidence>
<accession>A0AAD7VTP8</accession>
<evidence type="ECO:0000256" key="12">
    <source>
        <dbReference type="ARBA" id="ARBA00023128"/>
    </source>
</evidence>
<dbReference type="GO" id="GO:0061024">
    <property type="term" value="P:membrane organization"/>
    <property type="evidence" value="ECO:0007669"/>
    <property type="project" value="UniProtKB-ARBA"/>
</dbReference>
<evidence type="ECO:0000256" key="7">
    <source>
        <dbReference type="ARBA" id="ARBA00022792"/>
    </source>
</evidence>
<evidence type="ECO:0000256" key="6">
    <source>
        <dbReference type="ARBA" id="ARBA00022741"/>
    </source>
</evidence>
<evidence type="ECO:0000256" key="3">
    <source>
        <dbReference type="ARBA" id="ARBA00011980"/>
    </source>
</evidence>
<keyword evidence="11" id="KW-1133">Transmembrane helix</keyword>
<evidence type="ECO:0000256" key="11">
    <source>
        <dbReference type="ARBA" id="ARBA00022989"/>
    </source>
</evidence>
<reference evidence="21" key="1">
    <citation type="submission" date="2023-03" db="EMBL/GenBank/DDBJ databases">
        <title>Near-Complete genome sequence of Lipomyces tetrasporous NRRL Y-64009, an oleaginous yeast capable of growing on lignocellulosic hydrolysates.</title>
        <authorList>
            <consortium name="Lawrence Berkeley National Laboratory"/>
            <person name="Jagtap S.S."/>
            <person name="Liu J.-J."/>
            <person name="Walukiewicz H.E."/>
            <person name="Pangilinan J."/>
            <person name="Lipzen A."/>
            <person name="Ahrendt S."/>
            <person name="Koriabine M."/>
            <person name="Cobaugh K."/>
            <person name="Salamov A."/>
            <person name="Yoshinaga Y."/>
            <person name="Ng V."/>
            <person name="Daum C."/>
            <person name="Grigoriev I.V."/>
            <person name="Slininger P.J."/>
            <person name="Dien B.S."/>
            <person name="Jin Y.-S."/>
            <person name="Rao C.V."/>
        </authorList>
    </citation>
    <scope>NUCLEOTIDE SEQUENCE</scope>
    <source>
        <strain evidence="21">NRRL Y-64009</strain>
    </source>
</reference>
<keyword evidence="6 17" id="KW-0547">Nucleotide-binding</keyword>
<keyword evidence="9" id="KW-0460">Magnesium</keyword>
<dbReference type="PANTHER" id="PTHR11566:SF212">
    <property type="entry name" value="DYNAMIN"/>
    <property type="match status" value="1"/>
</dbReference>
<dbReference type="GO" id="GO:0005874">
    <property type="term" value="C:microtubule"/>
    <property type="evidence" value="ECO:0007669"/>
    <property type="project" value="TreeGrafter"/>
</dbReference>
<comment type="similarity">
    <text evidence="17">Belongs to the TRAFAC class dynamin-like GTPase superfamily. Dynamin/Fzo/YdjA family.</text>
</comment>
<gene>
    <name evidence="21" type="ORF">POJ06DRAFT_249380</name>
</gene>